<feature type="transmembrane region" description="Helical" evidence="8">
    <location>
        <begin position="146"/>
        <end position="164"/>
    </location>
</feature>
<dbReference type="STRING" id="698492.A0A0E9NCZ6"/>
<dbReference type="GO" id="GO:0005351">
    <property type="term" value="F:carbohydrate:proton symporter activity"/>
    <property type="evidence" value="ECO:0007669"/>
    <property type="project" value="TreeGrafter"/>
</dbReference>
<evidence type="ECO:0000256" key="6">
    <source>
        <dbReference type="ARBA" id="ARBA00023136"/>
    </source>
</evidence>
<dbReference type="InterPro" id="IPR036259">
    <property type="entry name" value="MFS_trans_sf"/>
</dbReference>
<protein>
    <recommendedName>
        <fullName evidence="9">Major facilitator superfamily (MFS) profile domain-containing protein</fullName>
    </recommendedName>
</protein>
<evidence type="ECO:0000256" key="1">
    <source>
        <dbReference type="ARBA" id="ARBA00004141"/>
    </source>
</evidence>
<dbReference type="OrthoDB" id="6133115at2759"/>
<evidence type="ECO:0000313" key="10">
    <source>
        <dbReference type="EMBL" id="GAO47581.1"/>
    </source>
</evidence>
<feature type="transmembrane region" description="Helical" evidence="8">
    <location>
        <begin position="55"/>
        <end position="80"/>
    </location>
</feature>
<feature type="transmembrane region" description="Helical" evidence="8">
    <location>
        <begin position="361"/>
        <end position="385"/>
    </location>
</feature>
<dbReference type="OMA" id="TFCCSIG"/>
<feature type="transmembrane region" description="Helical" evidence="8">
    <location>
        <begin position="113"/>
        <end position="134"/>
    </location>
</feature>
<evidence type="ECO:0000313" key="11">
    <source>
        <dbReference type="Proteomes" id="UP000033140"/>
    </source>
</evidence>
<name>A0A0E9NCZ6_SAICN</name>
<reference evidence="10 11" key="3">
    <citation type="journal article" date="2015" name="Genome Announc.">
        <title>Draft Genome Sequence of the Archiascomycetous Yeast Saitoella complicata.</title>
        <authorList>
            <person name="Yamauchi K."/>
            <person name="Kondo S."/>
            <person name="Hamamoto M."/>
            <person name="Takahashi Y."/>
            <person name="Ogura Y."/>
            <person name="Hayashi T."/>
            <person name="Nishida H."/>
        </authorList>
    </citation>
    <scope>NUCLEOTIDE SEQUENCE [LARGE SCALE GENOMIC DNA]</scope>
    <source>
        <strain evidence="10 11">NRRL Y-17804</strain>
    </source>
</reference>
<dbReference type="SUPFAM" id="SSF103473">
    <property type="entry name" value="MFS general substrate transporter"/>
    <property type="match status" value="1"/>
</dbReference>
<evidence type="ECO:0000259" key="9">
    <source>
        <dbReference type="PROSITE" id="PS50850"/>
    </source>
</evidence>
<feature type="transmembrane region" description="Helical" evidence="8">
    <location>
        <begin position="15"/>
        <end position="35"/>
    </location>
</feature>
<feature type="transmembrane region" description="Helical" evidence="8">
    <location>
        <begin position="397"/>
        <end position="415"/>
    </location>
</feature>
<keyword evidence="11" id="KW-1185">Reference proteome</keyword>
<dbReference type="InterPro" id="IPR050360">
    <property type="entry name" value="MFS_Sugar_Transporters"/>
</dbReference>
<comment type="subcellular location">
    <subcellularLocation>
        <location evidence="1">Membrane</location>
        <topology evidence="1">Multi-pass membrane protein</topology>
    </subcellularLocation>
</comment>
<feature type="transmembrane region" description="Helical" evidence="8">
    <location>
        <begin position="427"/>
        <end position="448"/>
    </location>
</feature>
<dbReference type="FunFam" id="1.20.1250.20:FF:000090">
    <property type="entry name" value="MFS sugar transporter, putative"/>
    <property type="match status" value="1"/>
</dbReference>
<dbReference type="PANTHER" id="PTHR48022:SF28">
    <property type="entry name" value="MAJOR FACILITATOR SUPERFAMILY (MFS) PROFILE DOMAIN-CONTAINING PROTEIN-RELATED"/>
    <property type="match status" value="1"/>
</dbReference>
<accession>A0A0E9NCZ6</accession>
<dbReference type="AlphaFoldDB" id="A0A0E9NCZ6"/>
<dbReference type="NCBIfam" id="TIGR00879">
    <property type="entry name" value="SP"/>
    <property type="match status" value="1"/>
</dbReference>
<feature type="domain" description="Major facilitator superfamily (MFS) profile" evidence="9">
    <location>
        <begin position="19"/>
        <end position="452"/>
    </location>
</feature>
<dbReference type="InterPro" id="IPR005828">
    <property type="entry name" value="MFS_sugar_transport-like"/>
</dbReference>
<dbReference type="Gene3D" id="1.20.1250.20">
    <property type="entry name" value="MFS general substrate transporter like domains"/>
    <property type="match status" value="1"/>
</dbReference>
<proteinExistence type="inferred from homology"/>
<dbReference type="Proteomes" id="UP000033140">
    <property type="component" value="Unassembled WGS sequence"/>
</dbReference>
<feature type="transmembrane region" description="Helical" evidence="8">
    <location>
        <begin position="176"/>
        <end position="198"/>
    </location>
</feature>
<gene>
    <name evidence="10" type="ORF">G7K_1783-t1</name>
</gene>
<evidence type="ECO:0000256" key="8">
    <source>
        <dbReference type="SAM" id="Phobius"/>
    </source>
</evidence>
<dbReference type="EMBL" id="BACD03000010">
    <property type="protein sequence ID" value="GAO47581.1"/>
    <property type="molecule type" value="Genomic_DNA"/>
</dbReference>
<evidence type="ECO:0000256" key="7">
    <source>
        <dbReference type="RuleBase" id="RU003346"/>
    </source>
</evidence>
<dbReference type="PANTHER" id="PTHR48022">
    <property type="entry name" value="PLASTIDIC GLUCOSE TRANSPORTER 4"/>
    <property type="match status" value="1"/>
</dbReference>
<dbReference type="InterPro" id="IPR003663">
    <property type="entry name" value="Sugar/inositol_transpt"/>
</dbReference>
<reference evidence="10 11" key="1">
    <citation type="journal article" date="2011" name="J. Gen. Appl. Microbiol.">
        <title>Draft genome sequencing of the enigmatic yeast Saitoella complicata.</title>
        <authorList>
            <person name="Nishida H."/>
            <person name="Hamamoto M."/>
            <person name="Sugiyama J."/>
        </authorList>
    </citation>
    <scope>NUCLEOTIDE SEQUENCE [LARGE SCALE GENOMIC DNA]</scope>
    <source>
        <strain evidence="10 11">NRRL Y-17804</strain>
    </source>
</reference>
<evidence type="ECO:0000256" key="5">
    <source>
        <dbReference type="ARBA" id="ARBA00022989"/>
    </source>
</evidence>
<feature type="transmembrane region" description="Helical" evidence="8">
    <location>
        <begin position="334"/>
        <end position="355"/>
    </location>
</feature>
<comment type="similarity">
    <text evidence="2 7">Belongs to the major facilitator superfamily. Sugar transporter (TC 2.A.1.1) family.</text>
</comment>
<dbReference type="PRINTS" id="PR00171">
    <property type="entry name" value="SUGRTRNSPORT"/>
</dbReference>
<dbReference type="Pfam" id="PF00083">
    <property type="entry name" value="Sugar_tr"/>
    <property type="match status" value="1"/>
</dbReference>
<keyword evidence="3 7" id="KW-0813">Transport</keyword>
<dbReference type="RefSeq" id="XP_019023507.1">
    <property type="nucleotide sequence ID" value="XM_019170222.1"/>
</dbReference>
<organism evidence="10 11">
    <name type="scientific">Saitoella complicata (strain BCRC 22490 / CBS 7301 / JCM 7358 / NBRC 10748 / NRRL Y-17804)</name>
    <dbReference type="NCBI Taxonomy" id="698492"/>
    <lineage>
        <taxon>Eukaryota</taxon>
        <taxon>Fungi</taxon>
        <taxon>Dikarya</taxon>
        <taxon>Ascomycota</taxon>
        <taxon>Taphrinomycotina</taxon>
        <taxon>Taphrinomycotina incertae sedis</taxon>
        <taxon>Saitoella</taxon>
    </lineage>
</organism>
<keyword evidence="4 8" id="KW-0812">Transmembrane</keyword>
<keyword evidence="6 8" id="KW-0472">Membrane</keyword>
<sequence length="527" mass="58470">MSPDPTFCGLKGQSLVYLVTFCCSIGFLLFGYDLGFMGGVTTSPLFLETFGNPDAALLGFMVSSYDIGCLLGAVLSFFIGDHLGRRMMIVAGGIWVLVGAVLQASSFSMAQFLVGRIIGGVGMGHMTTAIPIWLTESASAKKRGRMMAMQLSNLIMGLIIANWVDYGMAKIDGSIQWRFPVALQCIFCVLVMSLCMFLPESPRWLMQKGREVEARKSLAALRGGALDSEIVESEFRDIQTAIMIESHHVSSWMDIFRDGGISGFTRVMTGFNANFFQQLSGVNVMSSLGPYIFQHSVGFDRNQALMVSGGQQIFYFLSSIIPWFVIDRAGRRKLFMLGSFGMGVCMALSAVFIGIGGKGLGYAAVVVLYIYQTFFTLGWQSTLWIYPSEILPLKLRLRGGAIAVVSQWLFTFVVVEITPPMITNITYKSYIVFAAFNFLAIVVVYFTFPETANRPLEAVDLLFADRDGKRPSIWRVVQDSVSKDFDAEYELHRLEQQNSMEIGKKTGEEYEMDEDFKGMSSHVENVN</sequence>
<evidence type="ECO:0000256" key="3">
    <source>
        <dbReference type="ARBA" id="ARBA00022448"/>
    </source>
</evidence>
<evidence type="ECO:0000256" key="2">
    <source>
        <dbReference type="ARBA" id="ARBA00010992"/>
    </source>
</evidence>
<comment type="caution">
    <text evidence="10">The sequence shown here is derived from an EMBL/GenBank/DDBJ whole genome shotgun (WGS) entry which is preliminary data.</text>
</comment>
<dbReference type="PROSITE" id="PS50850">
    <property type="entry name" value="MFS"/>
    <property type="match status" value="1"/>
</dbReference>
<dbReference type="GO" id="GO:0005886">
    <property type="term" value="C:plasma membrane"/>
    <property type="evidence" value="ECO:0007669"/>
    <property type="project" value="UniProtKB-ARBA"/>
</dbReference>
<dbReference type="InterPro" id="IPR020846">
    <property type="entry name" value="MFS_dom"/>
</dbReference>
<reference evidence="10 11" key="2">
    <citation type="journal article" date="2014" name="J. Gen. Appl. Microbiol.">
        <title>The early diverging ascomycetous budding yeast Saitoella complicata has three histone deacetylases belonging to the Clr6, Hos2, and Rpd3 lineages.</title>
        <authorList>
            <person name="Nishida H."/>
            <person name="Matsumoto T."/>
            <person name="Kondo S."/>
            <person name="Hamamoto M."/>
            <person name="Yoshikawa H."/>
        </authorList>
    </citation>
    <scope>NUCLEOTIDE SEQUENCE [LARGE SCALE GENOMIC DNA]</scope>
    <source>
        <strain evidence="10 11">NRRL Y-17804</strain>
    </source>
</reference>
<evidence type="ECO:0000256" key="4">
    <source>
        <dbReference type="ARBA" id="ARBA00022692"/>
    </source>
</evidence>
<feature type="transmembrane region" description="Helical" evidence="8">
    <location>
        <begin position="87"/>
        <end position="107"/>
    </location>
</feature>
<keyword evidence="5 8" id="KW-1133">Transmembrane helix</keyword>